<comment type="caution">
    <text evidence="1">The sequence shown here is derived from an EMBL/GenBank/DDBJ whole genome shotgun (WGS) entry which is preliminary data.</text>
</comment>
<dbReference type="Proteomes" id="UP000712600">
    <property type="component" value="Unassembled WGS sequence"/>
</dbReference>
<evidence type="ECO:0000313" key="1">
    <source>
        <dbReference type="EMBL" id="KAF3525406.1"/>
    </source>
</evidence>
<gene>
    <name evidence="1" type="ORF">F2Q69_00046135</name>
</gene>
<name>A0A8S9Q444_BRACR</name>
<accession>A0A8S9Q444</accession>
<dbReference type="AlphaFoldDB" id="A0A8S9Q444"/>
<dbReference type="EMBL" id="QGKX02001347">
    <property type="protein sequence ID" value="KAF3525406.1"/>
    <property type="molecule type" value="Genomic_DNA"/>
</dbReference>
<evidence type="ECO:0000313" key="2">
    <source>
        <dbReference type="Proteomes" id="UP000712600"/>
    </source>
</evidence>
<proteinExistence type="predicted"/>
<sequence>MDLSMRGKGRCTECELRQLVVVNTDDFNWCVGVYKEFHNTVLERQRVERELDDEIASDCGNSTPWCMPRSTRRKKEKSLLFSDPALLERTIHIDRQQHLFVDQHFSANVD</sequence>
<organism evidence="1 2">
    <name type="scientific">Brassica cretica</name>
    <name type="common">Mustard</name>
    <dbReference type="NCBI Taxonomy" id="69181"/>
    <lineage>
        <taxon>Eukaryota</taxon>
        <taxon>Viridiplantae</taxon>
        <taxon>Streptophyta</taxon>
        <taxon>Embryophyta</taxon>
        <taxon>Tracheophyta</taxon>
        <taxon>Spermatophyta</taxon>
        <taxon>Magnoliopsida</taxon>
        <taxon>eudicotyledons</taxon>
        <taxon>Gunneridae</taxon>
        <taxon>Pentapetalae</taxon>
        <taxon>rosids</taxon>
        <taxon>malvids</taxon>
        <taxon>Brassicales</taxon>
        <taxon>Brassicaceae</taxon>
        <taxon>Brassiceae</taxon>
        <taxon>Brassica</taxon>
    </lineage>
</organism>
<reference evidence="1" key="1">
    <citation type="submission" date="2019-12" db="EMBL/GenBank/DDBJ databases">
        <title>Genome sequencing and annotation of Brassica cretica.</title>
        <authorList>
            <person name="Studholme D.J."/>
            <person name="Sarris P."/>
        </authorList>
    </citation>
    <scope>NUCLEOTIDE SEQUENCE</scope>
    <source>
        <strain evidence="1">PFS-109/04</strain>
        <tissue evidence="1">Leaf</tissue>
    </source>
</reference>
<protein>
    <submittedName>
        <fullName evidence="1">Uncharacterized protein</fullName>
    </submittedName>
</protein>